<keyword evidence="2" id="KW-0378">Hydrolase</keyword>
<evidence type="ECO:0000313" key="5">
    <source>
        <dbReference type="Proteomes" id="UP000236291"/>
    </source>
</evidence>
<dbReference type="ExpressionAtlas" id="A0A2K3PJK8">
    <property type="expression patterns" value="baseline"/>
</dbReference>
<dbReference type="Proteomes" id="UP000236291">
    <property type="component" value="Unassembled WGS sequence"/>
</dbReference>
<dbReference type="Pfam" id="PF13976">
    <property type="entry name" value="gag_pre-integrs"/>
    <property type="match status" value="1"/>
</dbReference>
<comment type="caution">
    <text evidence="4">The sequence shown here is derived from an EMBL/GenBank/DDBJ whole genome shotgun (WGS) entry which is preliminary data.</text>
</comment>
<dbReference type="InterPro" id="IPR039537">
    <property type="entry name" value="Retrotran_Ty1/copia-like"/>
</dbReference>
<dbReference type="Gene3D" id="3.30.420.10">
    <property type="entry name" value="Ribonuclease H-like superfamily/Ribonuclease H"/>
    <property type="match status" value="1"/>
</dbReference>
<dbReference type="InterPro" id="IPR043502">
    <property type="entry name" value="DNA/RNA_pol_sf"/>
</dbReference>
<evidence type="ECO:0000259" key="3">
    <source>
        <dbReference type="PROSITE" id="PS50994"/>
    </source>
</evidence>
<accession>A0A2K3PJK8</accession>
<dbReference type="CDD" id="cd09272">
    <property type="entry name" value="RNase_HI_RT_Ty1"/>
    <property type="match status" value="1"/>
</dbReference>
<dbReference type="GO" id="GO:0046872">
    <property type="term" value="F:metal ion binding"/>
    <property type="evidence" value="ECO:0007669"/>
    <property type="project" value="UniProtKB-KW"/>
</dbReference>
<evidence type="ECO:0000256" key="1">
    <source>
        <dbReference type="ARBA" id="ARBA00022723"/>
    </source>
</evidence>
<dbReference type="InterPro" id="IPR057670">
    <property type="entry name" value="SH3_retrovirus"/>
</dbReference>
<dbReference type="Pfam" id="PF07727">
    <property type="entry name" value="RVT_2"/>
    <property type="match status" value="1"/>
</dbReference>
<organism evidence="4 5">
    <name type="scientific">Trifolium pratense</name>
    <name type="common">Red clover</name>
    <dbReference type="NCBI Taxonomy" id="57577"/>
    <lineage>
        <taxon>Eukaryota</taxon>
        <taxon>Viridiplantae</taxon>
        <taxon>Streptophyta</taxon>
        <taxon>Embryophyta</taxon>
        <taxon>Tracheophyta</taxon>
        <taxon>Spermatophyta</taxon>
        <taxon>Magnoliopsida</taxon>
        <taxon>eudicotyledons</taxon>
        <taxon>Gunneridae</taxon>
        <taxon>Pentapetalae</taxon>
        <taxon>rosids</taxon>
        <taxon>fabids</taxon>
        <taxon>Fabales</taxon>
        <taxon>Fabaceae</taxon>
        <taxon>Papilionoideae</taxon>
        <taxon>50 kb inversion clade</taxon>
        <taxon>NPAAA clade</taxon>
        <taxon>Hologalegina</taxon>
        <taxon>IRL clade</taxon>
        <taxon>Trifolieae</taxon>
        <taxon>Trifolium</taxon>
    </lineage>
</organism>
<dbReference type="SUPFAM" id="SSF56672">
    <property type="entry name" value="DNA/RNA polymerases"/>
    <property type="match status" value="1"/>
</dbReference>
<dbReference type="PANTHER" id="PTHR42648:SF18">
    <property type="entry name" value="RETROTRANSPOSON, UNCLASSIFIED-LIKE PROTEIN"/>
    <property type="match status" value="1"/>
</dbReference>
<dbReference type="EMBL" id="ASHM01007680">
    <property type="protein sequence ID" value="PNY15444.1"/>
    <property type="molecule type" value="Genomic_DNA"/>
</dbReference>
<dbReference type="PROSITE" id="PS50994">
    <property type="entry name" value="INTEGRASE"/>
    <property type="match status" value="1"/>
</dbReference>
<dbReference type="AlphaFoldDB" id="A0A2K3PJK8"/>
<reference evidence="4 5" key="2">
    <citation type="journal article" date="2017" name="Front. Plant Sci.">
        <title>Gene Classification and Mining of Molecular Markers Useful in Red Clover (Trifolium pratense) Breeding.</title>
        <authorList>
            <person name="Istvanek J."/>
            <person name="Dluhosova J."/>
            <person name="Dluhos P."/>
            <person name="Patkova L."/>
            <person name="Nedelnik J."/>
            <person name="Repkova J."/>
        </authorList>
    </citation>
    <scope>NUCLEOTIDE SEQUENCE [LARGE SCALE GENOMIC DNA]</scope>
    <source>
        <strain evidence="5">cv. Tatra</strain>
        <tissue evidence="4">Young leaves</tissue>
    </source>
</reference>
<proteinExistence type="predicted"/>
<protein>
    <submittedName>
        <fullName evidence="4">Retrotransposon-related protein</fullName>
    </submittedName>
</protein>
<dbReference type="InterPro" id="IPR012337">
    <property type="entry name" value="RNaseH-like_sf"/>
</dbReference>
<dbReference type="PANTHER" id="PTHR42648">
    <property type="entry name" value="TRANSPOSASE, PUTATIVE-RELATED"/>
    <property type="match status" value="1"/>
</dbReference>
<dbReference type="InterPro" id="IPR001584">
    <property type="entry name" value="Integrase_cat-core"/>
</dbReference>
<dbReference type="SUPFAM" id="SSF53098">
    <property type="entry name" value="Ribonuclease H-like"/>
    <property type="match status" value="1"/>
</dbReference>
<keyword evidence="1" id="KW-0479">Metal-binding</keyword>
<dbReference type="Pfam" id="PF25597">
    <property type="entry name" value="SH3_retrovirus"/>
    <property type="match status" value="1"/>
</dbReference>
<gene>
    <name evidence="4" type="ORF">L195_g012140</name>
</gene>
<dbReference type="InterPro" id="IPR013103">
    <property type="entry name" value="RVT_2"/>
</dbReference>
<dbReference type="Pfam" id="PF00665">
    <property type="entry name" value="rve"/>
    <property type="match status" value="1"/>
</dbReference>
<sequence>MSSNIMYMISATIIIPRCLMTAKQESTVLWHGRYGHLHFKGLNTLSKKQMVRGLPDLEEVEDNCVDCLAGKQSRDSIPKQANWRASAKLELVHSDICGPITPQSNGGSRYFMTFTDDFSRKTWIYVLKEKSLAFECFKFFKALVEKKAKCAIQCLRTDRGGEYTSNAFSDFCSKEGIKRQLTAAYTPQQNEVSERKNRTLLNIVRSMIHARNVPKRFWPEAVKWATYVMNRSPTLSVKDMTPEEAWSGKKPFVHHFKTFGCVAHVHIHDSQRRKLDDKSKKCVLLGVSEEFKAYKLFDPVEKRIIITNGSNDENPADAEEQITATNNTNANENMVINETSSDSEDERNSPLGTRIRKPSVRLNDYVTGQAAEEDDEELHNLAVINTNNDPISYNEAVKHAVWRQAMDIEMESIKNNDTWELTTLPAGCNSIGVKWIYKTKYNEKGEIDKYKARLVAKGYTQKHGIDYHEVFAPVARWDNIRSILAFAANNGWKIYQLDVKSAFLYGELTENIYQAPRAWYSKIESYFNAEKFEKCPYEHTLFVKYGMKNEILVVSLYVDDLIYTGNNQRLMDEFKSSMKKKFAMTDLGKMRFFLGVEVDQSSNGIFITQQKYATEVLARFGMEHCNQVSSPIVPGCKLVRDETEQGTDATVYKQMIGCLMYLLATRPDLAYSVCLVARFMERPTEMHVTAVKRIMRYLKGTLGFGIMYKFNSKSGMCLKGWCDSDYAGDLDDRKSTTGFVFMLGGGAVSWSSKKQPIVTLSTTEAEYVSAAACACQGI</sequence>
<dbReference type="InterPro" id="IPR036397">
    <property type="entry name" value="RNaseH_sf"/>
</dbReference>
<dbReference type="GO" id="GO:0003676">
    <property type="term" value="F:nucleic acid binding"/>
    <property type="evidence" value="ECO:0007669"/>
    <property type="project" value="InterPro"/>
</dbReference>
<evidence type="ECO:0000256" key="2">
    <source>
        <dbReference type="ARBA" id="ARBA00022801"/>
    </source>
</evidence>
<evidence type="ECO:0000313" key="4">
    <source>
        <dbReference type="EMBL" id="PNY15444.1"/>
    </source>
</evidence>
<dbReference type="GO" id="GO:0015074">
    <property type="term" value="P:DNA integration"/>
    <property type="evidence" value="ECO:0007669"/>
    <property type="project" value="InterPro"/>
</dbReference>
<reference evidence="4 5" key="1">
    <citation type="journal article" date="2014" name="Am. J. Bot.">
        <title>Genome assembly and annotation for red clover (Trifolium pratense; Fabaceae).</title>
        <authorList>
            <person name="Istvanek J."/>
            <person name="Jaros M."/>
            <person name="Krenek A."/>
            <person name="Repkova J."/>
        </authorList>
    </citation>
    <scope>NUCLEOTIDE SEQUENCE [LARGE SCALE GENOMIC DNA]</scope>
    <source>
        <strain evidence="5">cv. Tatra</strain>
        <tissue evidence="4">Young leaves</tissue>
    </source>
</reference>
<name>A0A2K3PJK8_TRIPR</name>
<dbReference type="InterPro" id="IPR025724">
    <property type="entry name" value="GAG-pre-integrase_dom"/>
</dbReference>
<dbReference type="GO" id="GO:0016787">
    <property type="term" value="F:hydrolase activity"/>
    <property type="evidence" value="ECO:0007669"/>
    <property type="project" value="UniProtKB-KW"/>
</dbReference>
<feature type="domain" description="Integrase catalytic" evidence="3">
    <location>
        <begin position="74"/>
        <end position="250"/>
    </location>
</feature>